<keyword evidence="2" id="KW-1133">Transmembrane helix</keyword>
<feature type="region of interest" description="Disordered" evidence="1">
    <location>
        <begin position="162"/>
        <end position="183"/>
    </location>
</feature>
<comment type="caution">
    <text evidence="3">The sequence shown here is derived from an EMBL/GenBank/DDBJ whole genome shotgun (WGS) entry which is preliminary data.</text>
</comment>
<keyword evidence="2" id="KW-0472">Membrane</keyword>
<dbReference type="RefSeq" id="WP_382746279.1">
    <property type="nucleotide sequence ID" value="NZ_JBHMCT010000056.1"/>
</dbReference>
<dbReference type="Proteomes" id="UP001589716">
    <property type="component" value="Unassembled WGS sequence"/>
</dbReference>
<accession>A0ABV5QYP6</accession>
<evidence type="ECO:0000313" key="4">
    <source>
        <dbReference type="Proteomes" id="UP001589716"/>
    </source>
</evidence>
<keyword evidence="2" id="KW-0812">Transmembrane</keyword>
<dbReference type="EMBL" id="JBHMCT010000056">
    <property type="protein sequence ID" value="MFB9558655.1"/>
    <property type="molecule type" value="Genomic_DNA"/>
</dbReference>
<keyword evidence="4" id="KW-1185">Reference proteome</keyword>
<feature type="transmembrane region" description="Helical" evidence="2">
    <location>
        <begin position="12"/>
        <end position="29"/>
    </location>
</feature>
<reference evidence="3 4" key="1">
    <citation type="submission" date="2024-09" db="EMBL/GenBank/DDBJ databases">
        <authorList>
            <person name="Sun Q."/>
            <person name="Mori K."/>
        </authorList>
    </citation>
    <scope>NUCLEOTIDE SEQUENCE [LARGE SCALE GENOMIC DNA]</scope>
    <source>
        <strain evidence="3 4">JCM 4414</strain>
    </source>
</reference>
<evidence type="ECO:0008006" key="5">
    <source>
        <dbReference type="Google" id="ProtNLM"/>
    </source>
</evidence>
<gene>
    <name evidence="3" type="ORF">ACFFTP_31300</name>
</gene>
<name>A0ABV5QYP6_9ACTN</name>
<organism evidence="3 4">
    <name type="scientific">Streptomyces roseoviridis</name>
    <dbReference type="NCBI Taxonomy" id="67361"/>
    <lineage>
        <taxon>Bacteria</taxon>
        <taxon>Bacillati</taxon>
        <taxon>Actinomycetota</taxon>
        <taxon>Actinomycetes</taxon>
        <taxon>Kitasatosporales</taxon>
        <taxon>Streptomycetaceae</taxon>
        <taxon>Streptomyces</taxon>
    </lineage>
</organism>
<sequence>MSTVEWGTVPTWISGLGTAGALWVGAVTLRRAQNRERRTEADAVQCSEDRSDCCGQEAVGGWIAKVVNRGPRPIYNVYAISYDSSTGTMGEARHIANVVPPGGADHVHVAGGGPTWPHPYAVLFRDTEGTWWLRDLLEQSLYRRLRTPGLGRVRLTMRRLKKEGRLTPPQRLRRGGNGQRAPW</sequence>
<protein>
    <recommendedName>
        <fullName evidence="5">DUF3592 domain-containing protein</fullName>
    </recommendedName>
</protein>
<proteinExistence type="predicted"/>
<evidence type="ECO:0000256" key="2">
    <source>
        <dbReference type="SAM" id="Phobius"/>
    </source>
</evidence>
<evidence type="ECO:0000313" key="3">
    <source>
        <dbReference type="EMBL" id="MFB9558655.1"/>
    </source>
</evidence>
<evidence type="ECO:0000256" key="1">
    <source>
        <dbReference type="SAM" id="MobiDB-lite"/>
    </source>
</evidence>